<evidence type="ECO:0000313" key="1">
    <source>
        <dbReference type="EMBL" id="CCI47021.1"/>
    </source>
</evidence>
<comment type="caution">
    <text evidence="1">The sequence shown here is derived from an EMBL/GenBank/DDBJ whole genome shotgun (WGS) entry which is preliminary data.</text>
</comment>
<protein>
    <submittedName>
        <fullName evidence="1">Uncharacterized protein</fullName>
    </submittedName>
</protein>
<name>A0A024GL06_9STRA</name>
<organism evidence="1 2">
    <name type="scientific">Albugo candida</name>
    <dbReference type="NCBI Taxonomy" id="65357"/>
    <lineage>
        <taxon>Eukaryota</taxon>
        <taxon>Sar</taxon>
        <taxon>Stramenopiles</taxon>
        <taxon>Oomycota</taxon>
        <taxon>Peronosporomycetes</taxon>
        <taxon>Albuginales</taxon>
        <taxon>Albuginaceae</taxon>
        <taxon>Albugo</taxon>
    </lineage>
</organism>
<dbReference type="OrthoDB" id="58234at2759"/>
<accession>A0A024GL06</accession>
<reference evidence="1 2" key="1">
    <citation type="submission" date="2012-05" db="EMBL/GenBank/DDBJ databases">
        <title>Recombination and specialization in a pathogen metapopulation.</title>
        <authorList>
            <person name="Gardiner A."/>
            <person name="Kemen E."/>
            <person name="Schultz-Larsen T."/>
            <person name="MacLean D."/>
            <person name="Van Oosterhout C."/>
            <person name="Jones J.D.G."/>
        </authorList>
    </citation>
    <scope>NUCLEOTIDE SEQUENCE [LARGE SCALE GENOMIC DNA]</scope>
    <source>
        <strain evidence="1 2">Ac Nc2</strain>
    </source>
</reference>
<proteinExistence type="predicted"/>
<dbReference type="AlphaFoldDB" id="A0A024GL06"/>
<keyword evidence="2" id="KW-1185">Reference proteome</keyword>
<sequence>MDNYPSIKAIAHLQELFLNGKLDPDLEKLKRNPQFRSKYVSLRQHCDATLQNLRRAQHASDASGSQFDQDINVSLNAYLSNLSCVANILCPNIYKAWADCVTQSLDFEESFDQCGLKKRMLERCLRSETESMLGVIQHSQSYPRPED</sequence>
<dbReference type="Proteomes" id="UP000053237">
    <property type="component" value="Unassembled WGS sequence"/>
</dbReference>
<evidence type="ECO:0000313" key="2">
    <source>
        <dbReference type="Proteomes" id="UP000053237"/>
    </source>
</evidence>
<dbReference type="InParanoid" id="A0A024GL06"/>
<gene>
    <name evidence="1" type="ORF">BN9_079770</name>
</gene>
<dbReference type="EMBL" id="CAIX01000148">
    <property type="protein sequence ID" value="CCI47021.1"/>
    <property type="molecule type" value="Genomic_DNA"/>
</dbReference>